<dbReference type="PANTHER" id="PTHR13620:SF54">
    <property type="entry name" value="OS01G0566000 PROTEIN"/>
    <property type="match status" value="1"/>
</dbReference>
<dbReference type="InterPro" id="IPR051132">
    <property type="entry name" value="3-5_Exonuclease_domain"/>
</dbReference>
<gene>
    <name evidence="4" type="ORF">U9M48_018723</name>
</gene>
<feature type="compositionally biased region" description="Basic residues" evidence="3">
    <location>
        <begin position="41"/>
        <end position="57"/>
    </location>
</feature>
<dbReference type="SUPFAM" id="SSF53098">
    <property type="entry name" value="Ribonuclease H-like"/>
    <property type="match status" value="1"/>
</dbReference>
<evidence type="ECO:0000256" key="1">
    <source>
        <dbReference type="ARBA" id="ARBA00022722"/>
    </source>
</evidence>
<dbReference type="AlphaFoldDB" id="A0AAQ3WQK0"/>
<keyword evidence="2" id="KW-0378">Hydrolase</keyword>
<proteinExistence type="predicted"/>
<dbReference type="InterPro" id="IPR012337">
    <property type="entry name" value="RNaseH-like_sf"/>
</dbReference>
<feature type="region of interest" description="Disordered" evidence="3">
    <location>
        <begin position="82"/>
        <end position="119"/>
    </location>
</feature>
<keyword evidence="1" id="KW-0540">Nuclease</keyword>
<evidence type="ECO:0000313" key="5">
    <source>
        <dbReference type="Proteomes" id="UP001341281"/>
    </source>
</evidence>
<feature type="compositionally biased region" description="Acidic residues" evidence="3">
    <location>
        <begin position="569"/>
        <end position="578"/>
    </location>
</feature>
<organism evidence="4 5">
    <name type="scientific">Paspalum notatum var. saurae</name>
    <dbReference type="NCBI Taxonomy" id="547442"/>
    <lineage>
        <taxon>Eukaryota</taxon>
        <taxon>Viridiplantae</taxon>
        <taxon>Streptophyta</taxon>
        <taxon>Embryophyta</taxon>
        <taxon>Tracheophyta</taxon>
        <taxon>Spermatophyta</taxon>
        <taxon>Magnoliopsida</taxon>
        <taxon>Liliopsida</taxon>
        <taxon>Poales</taxon>
        <taxon>Poaceae</taxon>
        <taxon>PACMAD clade</taxon>
        <taxon>Panicoideae</taxon>
        <taxon>Andropogonodae</taxon>
        <taxon>Paspaleae</taxon>
        <taxon>Paspalinae</taxon>
        <taxon>Paspalum</taxon>
    </lineage>
</organism>
<accession>A0AAQ3WQK0</accession>
<dbReference type="GO" id="GO:0008408">
    <property type="term" value="F:3'-5' exonuclease activity"/>
    <property type="evidence" value="ECO:0007669"/>
    <property type="project" value="TreeGrafter"/>
</dbReference>
<dbReference type="Proteomes" id="UP001341281">
    <property type="component" value="Chromosome 04"/>
</dbReference>
<feature type="region of interest" description="Disordered" evidence="3">
    <location>
        <begin position="41"/>
        <end position="65"/>
    </location>
</feature>
<sequence>MYLLGSVTWIPSFYVLSLFRLIKQRFWCIMPPPGVVLLRPRRRLRRRGRPQPGRHRDHPNTLSHSDDVTGVWLRLRETTSIARGGRPHPRSACRRARPSARPRAPPWTPGPGGAPGARPGASALRGVALCLGGSRVLVYRPDEFGRCHRAHAGSRRRLLFTVACLGSAAAAEKLAEEWGPHVARPAELTALFARAYGEAMTVAADAEAGWVSMPDRVASHRLGRPALFGRTKARAMTEAEEGRKMQGRRASARRGLSLERMARAALGPGMRLDWSERPAARADWGNPELGEAERLQAIDPRRVPLLRGRRPLPAEARRPRRRLIEERQSGPVEITLTRAEPPNSRRWWRRDDDIVDDGDLGVLRIGRDLATVDTTFSTSDHVTKRWLAETAAMDRGHRLRAPLVAGLVALRGHDPVDRERYFGRGTDFKPSDRRNPIRCVALCLGGSRALVYSPEALGYRVRKPAYAGDLLKFYGNNMGHLRAFLEDKRIYVACFGAREATRMLAKEWGLHVAWPEELTELFALAYGTAAGVDAEKRPLTTLKKPATKHWTRGKAVLKRSRGKAKRDDDYDTDEEEEKFADPGTWRPPKVVGGLSLERMARVALGPEMRLARWPAKVAHADWGSYYLGEEEWAYATRDAYLCFEIAARCLQKLGDPIGS</sequence>
<feature type="region of interest" description="Disordered" evidence="3">
    <location>
        <begin position="555"/>
        <end position="584"/>
    </location>
</feature>
<dbReference type="InterPro" id="IPR036397">
    <property type="entry name" value="RNaseH_sf"/>
</dbReference>
<dbReference type="GO" id="GO:0005737">
    <property type="term" value="C:cytoplasm"/>
    <property type="evidence" value="ECO:0007669"/>
    <property type="project" value="TreeGrafter"/>
</dbReference>
<feature type="compositionally biased region" description="Basic and acidic residues" evidence="3">
    <location>
        <begin position="235"/>
        <end position="244"/>
    </location>
</feature>
<feature type="compositionally biased region" description="Basic residues" evidence="3">
    <location>
        <begin position="555"/>
        <end position="564"/>
    </location>
</feature>
<dbReference type="Gene3D" id="3.30.420.10">
    <property type="entry name" value="Ribonuclease H-like superfamily/Ribonuclease H"/>
    <property type="match status" value="1"/>
</dbReference>
<protein>
    <submittedName>
        <fullName evidence="4">Uncharacterized protein</fullName>
    </submittedName>
</protein>
<dbReference type="EMBL" id="CP144748">
    <property type="protein sequence ID" value="WVZ70015.1"/>
    <property type="molecule type" value="Genomic_DNA"/>
</dbReference>
<name>A0AAQ3WQK0_PASNO</name>
<feature type="compositionally biased region" description="Basic residues" evidence="3">
    <location>
        <begin position="85"/>
        <end position="100"/>
    </location>
</feature>
<reference evidence="4 5" key="1">
    <citation type="submission" date="2024-02" db="EMBL/GenBank/DDBJ databases">
        <title>High-quality chromosome-scale genome assembly of Pensacola bahiagrass (Paspalum notatum Flugge var. saurae).</title>
        <authorList>
            <person name="Vega J.M."/>
            <person name="Podio M."/>
            <person name="Orjuela J."/>
            <person name="Siena L.A."/>
            <person name="Pessino S.C."/>
            <person name="Combes M.C."/>
            <person name="Mariac C."/>
            <person name="Albertini E."/>
            <person name="Pupilli F."/>
            <person name="Ortiz J.P.A."/>
            <person name="Leblanc O."/>
        </authorList>
    </citation>
    <scope>NUCLEOTIDE SEQUENCE [LARGE SCALE GENOMIC DNA]</scope>
    <source>
        <strain evidence="4">R1</strain>
        <tissue evidence="4">Leaf</tissue>
    </source>
</reference>
<dbReference type="GO" id="GO:0003676">
    <property type="term" value="F:nucleic acid binding"/>
    <property type="evidence" value="ECO:0007669"/>
    <property type="project" value="InterPro"/>
</dbReference>
<dbReference type="PANTHER" id="PTHR13620">
    <property type="entry name" value="3-5 EXONUCLEASE"/>
    <property type="match status" value="1"/>
</dbReference>
<feature type="region of interest" description="Disordered" evidence="3">
    <location>
        <begin position="233"/>
        <end position="254"/>
    </location>
</feature>
<evidence type="ECO:0000256" key="3">
    <source>
        <dbReference type="SAM" id="MobiDB-lite"/>
    </source>
</evidence>
<keyword evidence="5" id="KW-1185">Reference proteome</keyword>
<evidence type="ECO:0000256" key="2">
    <source>
        <dbReference type="ARBA" id="ARBA00022801"/>
    </source>
</evidence>
<evidence type="ECO:0000313" key="4">
    <source>
        <dbReference type="EMBL" id="WVZ70015.1"/>
    </source>
</evidence>
<dbReference type="GO" id="GO:0005634">
    <property type="term" value="C:nucleus"/>
    <property type="evidence" value="ECO:0007669"/>
    <property type="project" value="TreeGrafter"/>
</dbReference>